<dbReference type="PANTHER" id="PTHR24287:SF1">
    <property type="entry name" value="P450, PUTATIVE (EUROFUNG)-RELATED"/>
    <property type="match status" value="1"/>
</dbReference>
<evidence type="ECO:0000256" key="2">
    <source>
        <dbReference type="ARBA" id="ARBA00010617"/>
    </source>
</evidence>
<dbReference type="SUPFAM" id="SSF48264">
    <property type="entry name" value="Cytochrome P450"/>
    <property type="match status" value="1"/>
</dbReference>
<comment type="cofactor">
    <cofactor evidence="1 8">
        <name>heme</name>
        <dbReference type="ChEBI" id="CHEBI:30413"/>
    </cofactor>
</comment>
<evidence type="ECO:0000256" key="7">
    <source>
        <dbReference type="ARBA" id="ARBA00023033"/>
    </source>
</evidence>
<keyword evidence="3 8" id="KW-0349">Heme</keyword>
<keyword evidence="7 9" id="KW-0503">Monooxygenase</keyword>
<dbReference type="GO" id="GO:0016705">
    <property type="term" value="F:oxidoreductase activity, acting on paired donors, with incorporation or reduction of molecular oxygen"/>
    <property type="evidence" value="ECO:0007669"/>
    <property type="project" value="InterPro"/>
</dbReference>
<dbReference type="InterPro" id="IPR001128">
    <property type="entry name" value="Cyt_P450"/>
</dbReference>
<keyword evidence="11" id="KW-1185">Reference proteome</keyword>
<dbReference type="Pfam" id="PF00067">
    <property type="entry name" value="p450"/>
    <property type="match status" value="1"/>
</dbReference>
<keyword evidence="5 9" id="KW-0560">Oxidoreductase</keyword>
<evidence type="ECO:0000256" key="4">
    <source>
        <dbReference type="ARBA" id="ARBA00022723"/>
    </source>
</evidence>
<comment type="similarity">
    <text evidence="2 9">Belongs to the cytochrome P450 family.</text>
</comment>
<dbReference type="Proteomes" id="UP001148786">
    <property type="component" value="Unassembled WGS sequence"/>
</dbReference>
<evidence type="ECO:0008006" key="12">
    <source>
        <dbReference type="Google" id="ProtNLM"/>
    </source>
</evidence>
<keyword evidence="4 8" id="KW-0479">Metal-binding</keyword>
<keyword evidence="6 8" id="KW-0408">Iron</keyword>
<evidence type="ECO:0000256" key="8">
    <source>
        <dbReference type="PIRSR" id="PIRSR602401-1"/>
    </source>
</evidence>
<dbReference type="InterPro" id="IPR047146">
    <property type="entry name" value="Cyt_P450_E_CYP52_fungi"/>
</dbReference>
<dbReference type="GO" id="GO:0005506">
    <property type="term" value="F:iron ion binding"/>
    <property type="evidence" value="ECO:0007669"/>
    <property type="project" value="InterPro"/>
</dbReference>
<evidence type="ECO:0000313" key="11">
    <source>
        <dbReference type="Proteomes" id="UP001148786"/>
    </source>
</evidence>
<dbReference type="OrthoDB" id="1470350at2759"/>
<dbReference type="GO" id="GO:0020037">
    <property type="term" value="F:heme binding"/>
    <property type="evidence" value="ECO:0007669"/>
    <property type="project" value="InterPro"/>
</dbReference>
<gene>
    <name evidence="10" type="ORF">NLJ89_g6686</name>
</gene>
<evidence type="ECO:0000256" key="1">
    <source>
        <dbReference type="ARBA" id="ARBA00001971"/>
    </source>
</evidence>
<dbReference type="PROSITE" id="PS00086">
    <property type="entry name" value="CYTOCHROME_P450"/>
    <property type="match status" value="1"/>
</dbReference>
<dbReference type="EMBL" id="JANKHO010000729">
    <property type="protein sequence ID" value="KAJ3506764.1"/>
    <property type="molecule type" value="Genomic_DNA"/>
</dbReference>
<dbReference type="Gene3D" id="1.10.630.10">
    <property type="entry name" value="Cytochrome P450"/>
    <property type="match status" value="1"/>
</dbReference>
<dbReference type="InterPro" id="IPR002401">
    <property type="entry name" value="Cyt_P450_E_grp-I"/>
</dbReference>
<sequence>MQVTMPLPPGPVYLLSRIPRFAIPSAIVYLSTRVVQQQTSLKVPSWVVFVASLLARPAIFYFQVLYGDIVNKREAVKHGAVLPPLVQESGLKVIQTMVENLKHGYPAEPFRRWAENYGHTYRIHLLTETALFTDDPDAIKAMLATQFEAFEKGPIFQDQVDALFGTGVFNSDGEMWKFHRGITRPFFTRERISDFDIYARNAGRSLKQAKKRLAEGYSIDFQDLVSRFTLDSATEFLFGHNVSSLSAGLPYPPSAAHLTPASYHTHPATIFTKAFTEGQLLASLRTGQGTEWRLFEFWKDKVTPLRKVMDTFTEPVIKEALEKEKREKEVKEEEEGTLLEYLVKQTQDPKILKDELVNLLVAGRDTTMGLITYSVYMLIQNPHIEPRLRQEIFDIVGPTARPTYDHMRKMRFVRAFLNEVLRLYPSVPVNVRKSNRAVLLPNSEPGQKPFYIPADTTLIYGVLNTHRRADLWGPDAQVFDPDRFLDERVHKYLTPNPFIFCPFNAGPRICLGQQFAYHEATFYLVKLLQHFTGFTLDEETNQPPLPEWASATDRKKDEKVHPITHLTLSVVGGFWIRMKELNPGDLD</sequence>
<organism evidence="10 11">
    <name type="scientific">Agrocybe chaxingu</name>
    <dbReference type="NCBI Taxonomy" id="84603"/>
    <lineage>
        <taxon>Eukaryota</taxon>
        <taxon>Fungi</taxon>
        <taxon>Dikarya</taxon>
        <taxon>Basidiomycota</taxon>
        <taxon>Agaricomycotina</taxon>
        <taxon>Agaricomycetes</taxon>
        <taxon>Agaricomycetidae</taxon>
        <taxon>Agaricales</taxon>
        <taxon>Agaricineae</taxon>
        <taxon>Strophariaceae</taxon>
        <taxon>Agrocybe</taxon>
    </lineage>
</organism>
<comment type="caution">
    <text evidence="10">The sequence shown here is derived from an EMBL/GenBank/DDBJ whole genome shotgun (WGS) entry which is preliminary data.</text>
</comment>
<dbReference type="GO" id="GO:0004497">
    <property type="term" value="F:monooxygenase activity"/>
    <property type="evidence" value="ECO:0007669"/>
    <property type="project" value="UniProtKB-KW"/>
</dbReference>
<feature type="binding site" description="axial binding residue" evidence="8">
    <location>
        <position position="510"/>
    </location>
    <ligand>
        <name>heme</name>
        <dbReference type="ChEBI" id="CHEBI:30413"/>
    </ligand>
    <ligandPart>
        <name>Fe</name>
        <dbReference type="ChEBI" id="CHEBI:18248"/>
    </ligandPart>
</feature>
<name>A0A9W8JYS2_9AGAR</name>
<dbReference type="InterPro" id="IPR036396">
    <property type="entry name" value="Cyt_P450_sf"/>
</dbReference>
<dbReference type="AlphaFoldDB" id="A0A9W8JYS2"/>
<evidence type="ECO:0000313" key="10">
    <source>
        <dbReference type="EMBL" id="KAJ3506764.1"/>
    </source>
</evidence>
<evidence type="ECO:0000256" key="5">
    <source>
        <dbReference type="ARBA" id="ARBA00023002"/>
    </source>
</evidence>
<dbReference type="PRINTS" id="PR00385">
    <property type="entry name" value="P450"/>
</dbReference>
<evidence type="ECO:0000256" key="3">
    <source>
        <dbReference type="ARBA" id="ARBA00022617"/>
    </source>
</evidence>
<proteinExistence type="inferred from homology"/>
<dbReference type="PANTHER" id="PTHR24287">
    <property type="entry name" value="P450, PUTATIVE (EUROFUNG)-RELATED"/>
    <property type="match status" value="1"/>
</dbReference>
<protein>
    <recommendedName>
        <fullName evidence="12">Cytochrome P450 monooxygenase pc-3</fullName>
    </recommendedName>
</protein>
<dbReference type="InterPro" id="IPR017972">
    <property type="entry name" value="Cyt_P450_CS"/>
</dbReference>
<accession>A0A9W8JYS2</accession>
<reference evidence="10" key="1">
    <citation type="submission" date="2022-07" db="EMBL/GenBank/DDBJ databases">
        <title>Genome Sequence of Agrocybe chaxingu.</title>
        <authorList>
            <person name="Buettner E."/>
        </authorList>
    </citation>
    <scope>NUCLEOTIDE SEQUENCE</scope>
    <source>
        <strain evidence="10">MP-N11</strain>
    </source>
</reference>
<dbReference type="PRINTS" id="PR00463">
    <property type="entry name" value="EP450I"/>
</dbReference>
<evidence type="ECO:0000256" key="6">
    <source>
        <dbReference type="ARBA" id="ARBA00023004"/>
    </source>
</evidence>
<evidence type="ECO:0000256" key="9">
    <source>
        <dbReference type="RuleBase" id="RU000461"/>
    </source>
</evidence>